<dbReference type="EMBL" id="PXOH01000008">
    <property type="protein sequence ID" value="PSF37483.1"/>
    <property type="molecule type" value="Genomic_DNA"/>
</dbReference>
<gene>
    <name evidence="3" type="ORF">C7H19_09960</name>
</gene>
<dbReference type="RefSeq" id="WP_106456724.1">
    <property type="nucleotide sequence ID" value="NZ_PXOH01000008.1"/>
</dbReference>
<evidence type="ECO:0000256" key="1">
    <source>
        <dbReference type="ARBA" id="ARBA00022729"/>
    </source>
</evidence>
<dbReference type="Pfam" id="PF12849">
    <property type="entry name" value="PBP_like_2"/>
    <property type="match status" value="1"/>
</dbReference>
<dbReference type="Gene3D" id="3.40.190.10">
    <property type="entry name" value="Periplasmic binding protein-like II"/>
    <property type="match status" value="2"/>
</dbReference>
<reference evidence="3 4" key="1">
    <citation type="submission" date="2018-03" db="EMBL/GenBank/DDBJ databases">
        <title>The ancient ancestry and fast evolution of plastids.</title>
        <authorList>
            <person name="Moore K.R."/>
            <person name="Magnabosco C."/>
            <person name="Momper L."/>
            <person name="Gold D.A."/>
            <person name="Bosak T."/>
            <person name="Fournier G.P."/>
        </authorList>
    </citation>
    <scope>NUCLEOTIDE SEQUENCE [LARGE SCALE GENOMIC DNA]</scope>
    <source>
        <strain evidence="3 4">CCALA 016</strain>
    </source>
</reference>
<evidence type="ECO:0000313" key="3">
    <source>
        <dbReference type="EMBL" id="PSF37483.1"/>
    </source>
</evidence>
<keyword evidence="1" id="KW-0732">Signal</keyword>
<dbReference type="SUPFAM" id="SSF53850">
    <property type="entry name" value="Periplasmic binding protein-like II"/>
    <property type="match status" value="1"/>
</dbReference>
<dbReference type="Pfam" id="PF16258">
    <property type="entry name" value="DUF4912"/>
    <property type="match status" value="3"/>
</dbReference>
<dbReference type="InterPro" id="IPR050811">
    <property type="entry name" value="Phosphate_ABC_transporter"/>
</dbReference>
<reference evidence="3 4" key="2">
    <citation type="submission" date="2018-03" db="EMBL/GenBank/DDBJ databases">
        <authorList>
            <person name="Keele B.F."/>
        </authorList>
    </citation>
    <scope>NUCLEOTIDE SEQUENCE [LARGE SCALE GENOMIC DNA]</scope>
    <source>
        <strain evidence="3 4">CCALA 016</strain>
    </source>
</reference>
<dbReference type="PANTHER" id="PTHR30570:SF1">
    <property type="entry name" value="PHOSPHATE-BINDING PROTEIN PSTS"/>
    <property type="match status" value="1"/>
</dbReference>
<dbReference type="PANTHER" id="PTHR30570">
    <property type="entry name" value="PERIPLASMIC PHOSPHATE BINDING COMPONENT OF PHOSPHATE ABC TRANSPORTER"/>
    <property type="match status" value="1"/>
</dbReference>
<accession>A0A2T1LYL2</accession>
<protein>
    <submittedName>
        <fullName evidence="3">Phosphate ABC transporter substrate-binding protein</fullName>
    </submittedName>
</protein>
<comment type="caution">
    <text evidence="3">The sequence shown here is derived from an EMBL/GenBank/DDBJ whole genome shotgun (WGS) entry which is preliminary data.</text>
</comment>
<organism evidence="3 4">
    <name type="scientific">Aphanothece hegewaldii CCALA 016</name>
    <dbReference type="NCBI Taxonomy" id="2107694"/>
    <lineage>
        <taxon>Bacteria</taxon>
        <taxon>Bacillati</taxon>
        <taxon>Cyanobacteriota</taxon>
        <taxon>Cyanophyceae</taxon>
        <taxon>Oscillatoriophycideae</taxon>
        <taxon>Chroococcales</taxon>
        <taxon>Aphanothecaceae</taxon>
        <taxon>Aphanothece</taxon>
    </lineage>
</organism>
<proteinExistence type="predicted"/>
<sequence length="882" mass="97102">MLPITKRNTFLLALSVLLTLVGEPILIRQSPVLADNTIPTTPTKPAPFPLPASVPSGSKVTVDGSSSMKKINDALKTQFETKFTGTEVVVSENGTDASLKSLREGKIDLAAIGRPLTPAEKAEGLKEYAVTRHKIAMIVGPANPFNQSLTIEQFAQIFRGEIKDWSKVGGTVGVIRVIDRPDKSDTRQAFNDYPVFQKAPLKTGDNATTVAEDQTNLVIAELGKDGIGYAIADQVQGRTDVRILKMHETLPDDQRYPFSQPLVYVYKGAEPSNAAKAFLGYALAPDNAAVIEEARKEEVAVAPVPAPVAESTPTAEPAPAENDKGGFPWWLLFLAPLLLLPFLLKGRSEPAPAPIVTADPIPASPPPPLPLPVAPLAPSRLILTPHDCRNAYAYWEVPSERFAELSGDDRKLVIRLYDTTDIDLNDDRPHRVEEYECNEWDQDLHLPIAVDNRDYVAELGYVSNDGDWFAIAKSDAVRVPACQPQIDIPTAVAATAAAGAIGLTSLSTTQTSRLTIITRSCQEIYAYWEVPEEHKTALRQVGGEQLMLRVYDATNLELDDQAPHSMEEYECNELEQDLHIPIAVDDRDYVGELGYKAVDGSWYSLARSEYVHVPKCDPITPVNPLEAELATSAPTIGGFVSTGQEKIENLFDTSRDVSTLFEGERSQLKPQPTNQTEEDLIISEPDDFSTLFDSEPEKIDDIMPEPQPQPTINVLDDLFDTSRDAFAKLFEKPQDKDDDLGADNILKSGGANVAAGLGTAAGDIPDFFLEDDDLFDNEIQNKMTLKLRNSEEALVSWDIPEADKEDLRISGGQRLALRVYDLIDTNLDGQPDSVWEYECTEFDTEKIVRIYGGERDYVAELGYLTEEGRWLPLAKSNILRVD</sequence>
<evidence type="ECO:0000259" key="2">
    <source>
        <dbReference type="Pfam" id="PF12849"/>
    </source>
</evidence>
<dbReference type="InterPro" id="IPR024370">
    <property type="entry name" value="PBP_domain"/>
</dbReference>
<name>A0A2T1LYL2_9CHRO</name>
<dbReference type="Proteomes" id="UP000239001">
    <property type="component" value="Unassembled WGS sequence"/>
</dbReference>
<keyword evidence="4" id="KW-1185">Reference proteome</keyword>
<dbReference type="AlphaFoldDB" id="A0A2T1LYL2"/>
<evidence type="ECO:0000313" key="4">
    <source>
        <dbReference type="Proteomes" id="UP000239001"/>
    </source>
</evidence>
<dbReference type="OrthoDB" id="454818at2"/>
<feature type="domain" description="PBP" evidence="2">
    <location>
        <begin position="56"/>
        <end position="284"/>
    </location>
</feature>
<dbReference type="InterPro" id="IPR032585">
    <property type="entry name" value="DUF4912"/>
</dbReference>